<reference evidence="2 3" key="1">
    <citation type="journal article" date="2019" name="Sci. Rep.">
        <title>A high-quality genome of Eragrostis curvula grass provides insights into Poaceae evolution and supports new strategies to enhance forage quality.</title>
        <authorList>
            <person name="Carballo J."/>
            <person name="Santos B.A.C.M."/>
            <person name="Zappacosta D."/>
            <person name="Garbus I."/>
            <person name="Selva J.P."/>
            <person name="Gallo C.A."/>
            <person name="Diaz A."/>
            <person name="Albertini E."/>
            <person name="Caccamo M."/>
            <person name="Echenique V."/>
        </authorList>
    </citation>
    <scope>NUCLEOTIDE SEQUENCE [LARGE SCALE GENOMIC DNA]</scope>
    <source>
        <strain evidence="3">cv. Victoria</strain>
        <tissue evidence="2">Leaf</tissue>
    </source>
</reference>
<evidence type="ECO:0000256" key="1">
    <source>
        <dbReference type="SAM" id="MobiDB-lite"/>
    </source>
</evidence>
<keyword evidence="3" id="KW-1185">Reference proteome</keyword>
<dbReference type="AlphaFoldDB" id="A0A5J9UA30"/>
<protein>
    <submittedName>
        <fullName evidence="2">Uncharacterized protein</fullName>
    </submittedName>
</protein>
<feature type="region of interest" description="Disordered" evidence="1">
    <location>
        <begin position="70"/>
        <end position="90"/>
    </location>
</feature>
<gene>
    <name evidence="2" type="ORF">EJB05_36217</name>
</gene>
<comment type="caution">
    <text evidence="2">The sequence shown here is derived from an EMBL/GenBank/DDBJ whole genome shotgun (WGS) entry which is preliminary data.</text>
</comment>
<dbReference type="Proteomes" id="UP000324897">
    <property type="component" value="Chromosome 7"/>
</dbReference>
<organism evidence="2 3">
    <name type="scientific">Eragrostis curvula</name>
    <name type="common">weeping love grass</name>
    <dbReference type="NCBI Taxonomy" id="38414"/>
    <lineage>
        <taxon>Eukaryota</taxon>
        <taxon>Viridiplantae</taxon>
        <taxon>Streptophyta</taxon>
        <taxon>Embryophyta</taxon>
        <taxon>Tracheophyta</taxon>
        <taxon>Spermatophyta</taxon>
        <taxon>Magnoliopsida</taxon>
        <taxon>Liliopsida</taxon>
        <taxon>Poales</taxon>
        <taxon>Poaceae</taxon>
        <taxon>PACMAD clade</taxon>
        <taxon>Chloridoideae</taxon>
        <taxon>Eragrostideae</taxon>
        <taxon>Eragrostidinae</taxon>
        <taxon>Eragrostis</taxon>
    </lineage>
</organism>
<proteinExistence type="predicted"/>
<feature type="non-terminal residue" evidence="2">
    <location>
        <position position="1"/>
    </location>
</feature>
<dbReference type="Gramene" id="TVU20030">
    <property type="protein sequence ID" value="TVU20030"/>
    <property type="gene ID" value="EJB05_36217"/>
</dbReference>
<name>A0A5J9UA30_9POAL</name>
<sequence>MGNAETVALPGHPARNDLMSNGLHLLPEETHENMVIDQVSVIKERGVVSECMRRLFWLPITGLAARSKKHADATPSFPRPSTISGHVRGGPTCARHSDTASLPLPRAAARLPLALRRPALLPCQVDTSHVHAIAPCLLREP</sequence>
<accession>A0A5J9UA30</accession>
<evidence type="ECO:0000313" key="2">
    <source>
        <dbReference type="EMBL" id="TVU20030.1"/>
    </source>
</evidence>
<evidence type="ECO:0000313" key="3">
    <source>
        <dbReference type="Proteomes" id="UP000324897"/>
    </source>
</evidence>
<dbReference type="EMBL" id="RWGY01000029">
    <property type="protein sequence ID" value="TVU20030.1"/>
    <property type="molecule type" value="Genomic_DNA"/>
</dbReference>